<evidence type="ECO:0000313" key="3">
    <source>
        <dbReference type="Proteomes" id="UP000275076"/>
    </source>
</evidence>
<keyword evidence="1" id="KW-1133">Transmembrane helix</keyword>
<keyword evidence="3" id="KW-1185">Reference proteome</keyword>
<dbReference type="AlphaFoldDB" id="A0A428MTQ5"/>
<feature type="transmembrane region" description="Helical" evidence="1">
    <location>
        <begin position="108"/>
        <end position="129"/>
    </location>
</feature>
<dbReference type="Proteomes" id="UP000275076">
    <property type="component" value="Unassembled WGS sequence"/>
</dbReference>
<evidence type="ECO:0000256" key="1">
    <source>
        <dbReference type="SAM" id="Phobius"/>
    </source>
</evidence>
<gene>
    <name evidence="2" type="ORF">D7Z54_30875</name>
</gene>
<organism evidence="2 3">
    <name type="scientific">Salibacterium salarium</name>
    <dbReference type="NCBI Taxonomy" id="284579"/>
    <lineage>
        <taxon>Bacteria</taxon>
        <taxon>Bacillati</taxon>
        <taxon>Bacillota</taxon>
        <taxon>Bacilli</taxon>
        <taxon>Bacillales</taxon>
        <taxon>Bacillaceae</taxon>
    </lineage>
</organism>
<feature type="transmembrane region" description="Helical" evidence="1">
    <location>
        <begin position="57"/>
        <end position="82"/>
    </location>
</feature>
<dbReference type="OrthoDB" id="2360495at2"/>
<proteinExistence type="predicted"/>
<evidence type="ECO:0000313" key="2">
    <source>
        <dbReference type="EMBL" id="RSL29521.1"/>
    </source>
</evidence>
<reference evidence="2 3" key="1">
    <citation type="submission" date="2018-10" db="EMBL/GenBank/DDBJ databases">
        <title>Draft genome sequence of Bacillus salarius IM0101, isolated from a hypersaline soil in Inner Mongolia, China.</title>
        <authorList>
            <person name="Yamprayoonswat W."/>
            <person name="Boonvisut S."/>
            <person name="Jumpathong W."/>
            <person name="Sittihan S."/>
            <person name="Ruangsuj P."/>
            <person name="Wanthongcharoen S."/>
            <person name="Thongpramul N."/>
            <person name="Pimmason S."/>
            <person name="Yu B."/>
            <person name="Yasawong M."/>
        </authorList>
    </citation>
    <scope>NUCLEOTIDE SEQUENCE [LARGE SCALE GENOMIC DNA]</scope>
    <source>
        <strain evidence="2 3">IM0101</strain>
    </source>
</reference>
<name>A0A428MTQ5_9BACI</name>
<dbReference type="Pfam" id="PF11667">
    <property type="entry name" value="DUF3267"/>
    <property type="match status" value="1"/>
</dbReference>
<keyword evidence="1" id="KW-0812">Transmembrane</keyword>
<comment type="caution">
    <text evidence="2">The sequence shown here is derived from an EMBL/GenBank/DDBJ whole genome shotgun (WGS) entry which is preliminary data.</text>
</comment>
<keyword evidence="1" id="KW-0472">Membrane</keyword>
<dbReference type="EMBL" id="RBVX01000063">
    <property type="protein sequence ID" value="RSL29521.1"/>
    <property type="molecule type" value="Genomic_DNA"/>
</dbReference>
<sequence>MNCWKSINFRKEYKPSRLLLLSMSVMIMTFIVSYLGFSLYYDNVRYAELGMIDTMLFLLLLFPVHTLLHLIPLQFVGVRMQWNIKSSKKKKRSPLLALRFTKPVGRIFYINAMLFPTFCISCVSIVGAFTFPSFMLYFVLMFSFNAGLAVYDFLYIKQLLGAPRQCFIEQNQNGMDILLKQPI</sequence>
<feature type="transmembrane region" description="Helical" evidence="1">
    <location>
        <begin position="135"/>
        <end position="154"/>
    </location>
</feature>
<protein>
    <submittedName>
        <fullName evidence="2">DUF3267 domain-containing protein</fullName>
    </submittedName>
</protein>
<feature type="transmembrane region" description="Helical" evidence="1">
    <location>
        <begin position="18"/>
        <end position="37"/>
    </location>
</feature>
<accession>A0A428MTQ5</accession>
<dbReference type="RefSeq" id="WP_125562404.1">
    <property type="nucleotide sequence ID" value="NZ_RBVX01000063.1"/>
</dbReference>
<dbReference type="InterPro" id="IPR021683">
    <property type="entry name" value="DUF3267"/>
</dbReference>